<keyword evidence="1" id="KW-1133">Transmembrane helix</keyword>
<reference evidence="2 3" key="1">
    <citation type="submission" date="2019-10" db="EMBL/GenBank/DDBJ databases">
        <authorList>
            <person name="Palmer J.M."/>
        </authorList>
    </citation>
    <scope>NUCLEOTIDE SEQUENCE [LARGE SCALE GENOMIC DNA]</scope>
    <source>
        <strain evidence="2 3">TWF718</strain>
    </source>
</reference>
<keyword evidence="3" id="KW-1185">Reference proteome</keyword>
<gene>
    <name evidence="2" type="ORF">TWF718_007255</name>
</gene>
<feature type="transmembrane region" description="Helical" evidence="1">
    <location>
        <begin position="21"/>
        <end position="42"/>
    </location>
</feature>
<dbReference type="AlphaFoldDB" id="A0AAN8NVV7"/>
<evidence type="ECO:0000313" key="3">
    <source>
        <dbReference type="Proteomes" id="UP001313282"/>
    </source>
</evidence>
<keyword evidence="1" id="KW-0812">Transmembrane</keyword>
<sequence length="111" mass="12794">MDCENRRRLKAIRPPSQRKPCGLFISSYTGDYLSTISLFVFYRLSSRPINGFLHKRAASWPPALQFWSLDPTWLHVCSKGSKIILPAAPQETWQARVNSVRVDSLRYVVKL</sequence>
<evidence type="ECO:0000313" key="2">
    <source>
        <dbReference type="EMBL" id="KAK6345337.1"/>
    </source>
</evidence>
<protein>
    <submittedName>
        <fullName evidence="2">Uncharacterized protein</fullName>
    </submittedName>
</protein>
<comment type="caution">
    <text evidence="2">The sequence shown here is derived from an EMBL/GenBank/DDBJ whole genome shotgun (WGS) entry which is preliminary data.</text>
</comment>
<name>A0AAN8NVV7_9PEZI</name>
<keyword evidence="1" id="KW-0472">Membrane</keyword>
<organism evidence="2 3">
    <name type="scientific">Orbilia javanica</name>
    <dbReference type="NCBI Taxonomy" id="47235"/>
    <lineage>
        <taxon>Eukaryota</taxon>
        <taxon>Fungi</taxon>
        <taxon>Dikarya</taxon>
        <taxon>Ascomycota</taxon>
        <taxon>Pezizomycotina</taxon>
        <taxon>Orbiliomycetes</taxon>
        <taxon>Orbiliales</taxon>
        <taxon>Orbiliaceae</taxon>
        <taxon>Orbilia</taxon>
    </lineage>
</organism>
<accession>A0AAN8NVV7</accession>
<proteinExistence type="predicted"/>
<evidence type="ECO:0000256" key="1">
    <source>
        <dbReference type="SAM" id="Phobius"/>
    </source>
</evidence>
<dbReference type="Proteomes" id="UP001313282">
    <property type="component" value="Unassembled WGS sequence"/>
</dbReference>
<dbReference type="EMBL" id="JAVHNR010000004">
    <property type="protein sequence ID" value="KAK6345337.1"/>
    <property type="molecule type" value="Genomic_DNA"/>
</dbReference>